<sequence length="258" mass="28312">MINSISFSSVATLVWCFSLLLLSTRTHSNKTDHLLAIKSQLQDPLGPTSSWKASLNLCQWTGVTCSHRHPRVTKLDLRSKSIGGFLSPFVGNPSFVRVIVLANNSYYGEIPNEVGCLSRLETLIGGYRLGGKIPESLGQLGSINYLILAENNFSGTLRSIFNISSLEFQSSETEKSKNRFTGKLGIDFNSLINLARLNLGQKNLGIGTTSDLDFITLLRNCSKLKTLQYNQLTGTIPDTTGELRNLQAPDLSENNLNA</sequence>
<organism evidence="6 7">
    <name type="scientific">Citrus sinensis</name>
    <name type="common">Sweet orange</name>
    <name type="synonym">Citrus aurantium var. sinensis</name>
    <dbReference type="NCBI Taxonomy" id="2711"/>
    <lineage>
        <taxon>Eukaryota</taxon>
        <taxon>Viridiplantae</taxon>
        <taxon>Streptophyta</taxon>
        <taxon>Embryophyta</taxon>
        <taxon>Tracheophyta</taxon>
        <taxon>Spermatophyta</taxon>
        <taxon>Magnoliopsida</taxon>
        <taxon>eudicotyledons</taxon>
        <taxon>Gunneridae</taxon>
        <taxon>Pentapetalae</taxon>
        <taxon>rosids</taxon>
        <taxon>malvids</taxon>
        <taxon>Sapindales</taxon>
        <taxon>Rutaceae</taxon>
        <taxon>Aurantioideae</taxon>
        <taxon>Citrus</taxon>
    </lineage>
</organism>
<dbReference type="EMBL" id="KK786121">
    <property type="protein sequence ID" value="KDO40124.1"/>
    <property type="molecule type" value="Genomic_DNA"/>
</dbReference>
<dbReference type="PANTHER" id="PTHR48060:SF21">
    <property type="entry name" value="L DOMAIN-LIKE PROTEIN"/>
    <property type="match status" value="1"/>
</dbReference>
<dbReference type="Gene3D" id="3.80.10.10">
    <property type="entry name" value="Ribonuclease Inhibitor"/>
    <property type="match status" value="2"/>
</dbReference>
<dbReference type="STRING" id="2711.A0A067DAU7"/>
<name>A0A067DAU7_CITSI</name>
<keyword evidence="7" id="KW-1185">Reference proteome</keyword>
<dbReference type="InterPro" id="IPR013210">
    <property type="entry name" value="LRR_N_plant-typ"/>
</dbReference>
<evidence type="ECO:0000259" key="5">
    <source>
        <dbReference type="Pfam" id="PF08263"/>
    </source>
</evidence>
<evidence type="ECO:0000256" key="1">
    <source>
        <dbReference type="ARBA" id="ARBA00022614"/>
    </source>
</evidence>
<proteinExistence type="predicted"/>
<dbReference type="AlphaFoldDB" id="A0A067DAU7"/>
<accession>A0A067DAU7</accession>
<gene>
    <name evidence="6" type="ORF">CISIN_1g039201mg</name>
</gene>
<reference evidence="6 7" key="1">
    <citation type="submission" date="2014-04" db="EMBL/GenBank/DDBJ databases">
        <authorList>
            <consortium name="International Citrus Genome Consortium"/>
            <person name="Gmitter F."/>
            <person name="Chen C."/>
            <person name="Farmerie W."/>
            <person name="Harkins T."/>
            <person name="Desany B."/>
            <person name="Mohiuddin M."/>
            <person name="Kodira C."/>
            <person name="Borodovsky M."/>
            <person name="Lomsadze A."/>
            <person name="Burns P."/>
            <person name="Jenkins J."/>
            <person name="Prochnik S."/>
            <person name="Shu S."/>
            <person name="Chapman J."/>
            <person name="Pitluck S."/>
            <person name="Schmutz J."/>
            <person name="Rokhsar D."/>
        </authorList>
    </citation>
    <scope>NUCLEOTIDE SEQUENCE</scope>
</reference>
<dbReference type="Pfam" id="PF08263">
    <property type="entry name" value="LRRNT_2"/>
    <property type="match status" value="1"/>
</dbReference>
<keyword evidence="1" id="KW-0433">Leucine-rich repeat</keyword>
<keyword evidence="3" id="KW-0677">Repeat</keyword>
<keyword evidence="2 4" id="KW-0732">Signal</keyword>
<dbReference type="InterPro" id="IPR053211">
    <property type="entry name" value="DNA_repair-toleration"/>
</dbReference>
<protein>
    <recommendedName>
        <fullName evidence="5">Leucine-rich repeat-containing N-terminal plant-type domain-containing protein</fullName>
    </recommendedName>
</protein>
<dbReference type="InterPro" id="IPR032675">
    <property type="entry name" value="LRR_dom_sf"/>
</dbReference>
<evidence type="ECO:0000313" key="7">
    <source>
        <dbReference type="Proteomes" id="UP000027120"/>
    </source>
</evidence>
<dbReference type="SUPFAM" id="SSF52058">
    <property type="entry name" value="L domain-like"/>
    <property type="match status" value="1"/>
</dbReference>
<dbReference type="SMR" id="A0A067DAU7"/>
<evidence type="ECO:0000256" key="3">
    <source>
        <dbReference type="ARBA" id="ARBA00022737"/>
    </source>
</evidence>
<evidence type="ECO:0000256" key="4">
    <source>
        <dbReference type="SAM" id="SignalP"/>
    </source>
</evidence>
<dbReference type="Proteomes" id="UP000027120">
    <property type="component" value="Unassembled WGS sequence"/>
</dbReference>
<dbReference type="PANTHER" id="PTHR48060">
    <property type="entry name" value="DNA DAMAGE-REPAIR/TOLERATION PROTEIN DRT100"/>
    <property type="match status" value="1"/>
</dbReference>
<dbReference type="GO" id="GO:0005886">
    <property type="term" value="C:plasma membrane"/>
    <property type="evidence" value="ECO:0000318"/>
    <property type="project" value="GO_Central"/>
</dbReference>
<dbReference type="GO" id="GO:0038023">
    <property type="term" value="F:signaling receptor activity"/>
    <property type="evidence" value="ECO:0000318"/>
    <property type="project" value="GO_Central"/>
</dbReference>
<feature type="domain" description="Leucine-rich repeat-containing N-terminal plant-type" evidence="5">
    <location>
        <begin position="31"/>
        <end position="66"/>
    </location>
</feature>
<evidence type="ECO:0000256" key="2">
    <source>
        <dbReference type="ARBA" id="ARBA00022729"/>
    </source>
</evidence>
<evidence type="ECO:0000313" key="6">
    <source>
        <dbReference type="EMBL" id="KDO40124.1"/>
    </source>
</evidence>
<feature type="non-terminal residue" evidence="6">
    <location>
        <position position="258"/>
    </location>
</feature>
<feature type="signal peptide" evidence="4">
    <location>
        <begin position="1"/>
        <end position="28"/>
    </location>
</feature>
<feature type="chain" id="PRO_5001635503" description="Leucine-rich repeat-containing N-terminal plant-type domain-containing protein" evidence="4">
    <location>
        <begin position="29"/>
        <end position="258"/>
    </location>
</feature>